<feature type="transmembrane region" description="Helical" evidence="6">
    <location>
        <begin position="290"/>
        <end position="309"/>
    </location>
</feature>
<keyword evidence="5 6" id="KW-0472">Membrane</keyword>
<keyword evidence="4 6" id="KW-1133">Transmembrane helix</keyword>
<keyword evidence="3 6" id="KW-0812">Transmembrane</keyword>
<dbReference type="EMBL" id="LDWY01000057">
    <property type="protein sequence ID" value="PHY90606.1"/>
    <property type="molecule type" value="Genomic_DNA"/>
</dbReference>
<dbReference type="AlphaFoldDB" id="A0A2G4R236"/>
<organism evidence="7 8">
    <name type="scientific">Campylobacter vulpis</name>
    <dbReference type="NCBI Taxonomy" id="1655500"/>
    <lineage>
        <taxon>Bacteria</taxon>
        <taxon>Pseudomonadati</taxon>
        <taxon>Campylobacterota</taxon>
        <taxon>Epsilonproteobacteria</taxon>
        <taxon>Campylobacterales</taxon>
        <taxon>Campylobacteraceae</taxon>
        <taxon>Campylobacter</taxon>
    </lineage>
</organism>
<dbReference type="InterPro" id="IPR005495">
    <property type="entry name" value="LptG/LptF_permease"/>
</dbReference>
<evidence type="ECO:0000313" key="7">
    <source>
        <dbReference type="EMBL" id="PHY90606.1"/>
    </source>
</evidence>
<reference evidence="8" key="1">
    <citation type="submission" date="2015-06" db="EMBL/GenBank/DDBJ databases">
        <authorList>
            <person name="Parisi A."/>
            <person name="Chiara M."/>
            <person name="Florio D."/>
            <person name="Miccolupo A."/>
            <person name="Manzari C."/>
            <person name="Mion D."/>
            <person name="Caruso M."/>
            <person name="D'erchia A.M."/>
            <person name="Zanoni R."/>
        </authorList>
    </citation>
    <scope>NUCLEOTIDE SEQUENCE [LARGE SCALE GENOMIC DNA]</scope>
    <source>
        <strain evidence="8">73/13</strain>
    </source>
</reference>
<evidence type="ECO:0000256" key="1">
    <source>
        <dbReference type="ARBA" id="ARBA00004651"/>
    </source>
</evidence>
<evidence type="ECO:0000256" key="6">
    <source>
        <dbReference type="SAM" id="Phobius"/>
    </source>
</evidence>
<comment type="caution">
    <text evidence="7">The sequence shown here is derived from an EMBL/GenBank/DDBJ whole genome shotgun (WGS) entry which is preliminary data.</text>
</comment>
<feature type="transmembrane region" description="Helical" evidence="6">
    <location>
        <begin position="56"/>
        <end position="81"/>
    </location>
</feature>
<evidence type="ECO:0000256" key="4">
    <source>
        <dbReference type="ARBA" id="ARBA00022989"/>
    </source>
</evidence>
<evidence type="ECO:0000256" key="5">
    <source>
        <dbReference type="ARBA" id="ARBA00023136"/>
    </source>
</evidence>
<comment type="subcellular location">
    <subcellularLocation>
        <location evidence="1">Cell membrane</location>
        <topology evidence="1">Multi-pass membrane protein</topology>
    </subcellularLocation>
</comment>
<evidence type="ECO:0000313" key="8">
    <source>
        <dbReference type="Proteomes" id="UP000237472"/>
    </source>
</evidence>
<sequence>MKLIFRYILNQFLGTHLSIFLVLFGIVSMVFFIQIANLTSSIEISFLDLFKLYGFMLPRILIFTLPLAFFVALTLALYRLSRENESVVFFTLGFTPLKMAQFFLKIAAFLSALMLFVSLVMIPIVYQLQKNFVDYKKTQIKFNYKTGEFGQKFLDWMIFIQDEKGGKYENIIMYHPKSTDNLKEQLIIAKEANLERSNEGFAFRLSAGKMYNFDADEALFIGEFENLIVNTKFSDNLGQTKAFYEYWDDINTNADKAREFVMYVCISLFPLASTLFALSFGIVTYRYERGFIYLGMFGVIAVYFGLLSSLYKSPLLTTFLIFSLSFMASMLCFKKMIMSRY</sequence>
<evidence type="ECO:0000256" key="2">
    <source>
        <dbReference type="ARBA" id="ARBA00022475"/>
    </source>
</evidence>
<dbReference type="OrthoDB" id="5372422at2"/>
<dbReference type="PANTHER" id="PTHR33529">
    <property type="entry name" value="SLR0882 PROTEIN-RELATED"/>
    <property type="match status" value="1"/>
</dbReference>
<dbReference type="GO" id="GO:0015920">
    <property type="term" value="P:lipopolysaccharide transport"/>
    <property type="evidence" value="ECO:0007669"/>
    <property type="project" value="TreeGrafter"/>
</dbReference>
<evidence type="ECO:0000256" key="3">
    <source>
        <dbReference type="ARBA" id="ARBA00022692"/>
    </source>
</evidence>
<dbReference type="PANTHER" id="PTHR33529:SF7">
    <property type="entry name" value="LIPOPOLYSACCHARIDE EXPORT SYSTEM PERMEASE PROTEIN LPTF"/>
    <property type="match status" value="1"/>
</dbReference>
<feature type="transmembrane region" description="Helical" evidence="6">
    <location>
        <begin position="102"/>
        <end position="126"/>
    </location>
</feature>
<proteinExistence type="predicted"/>
<dbReference type="RefSeq" id="WP_099461534.1">
    <property type="nucleotide sequence ID" value="NZ_LDWY01000057.1"/>
</dbReference>
<feature type="transmembrane region" description="Helical" evidence="6">
    <location>
        <begin position="315"/>
        <end position="333"/>
    </location>
</feature>
<name>A0A2G4R236_9BACT</name>
<protein>
    <submittedName>
        <fullName evidence="7">Membrane protein</fullName>
    </submittedName>
</protein>
<feature type="transmembrane region" description="Helical" evidence="6">
    <location>
        <begin position="12"/>
        <end position="36"/>
    </location>
</feature>
<accession>A0A2G4R236</accession>
<dbReference type="GO" id="GO:0043190">
    <property type="term" value="C:ATP-binding cassette (ABC) transporter complex"/>
    <property type="evidence" value="ECO:0007669"/>
    <property type="project" value="TreeGrafter"/>
</dbReference>
<gene>
    <name evidence="7" type="ORF">AA994_04455</name>
</gene>
<dbReference type="Pfam" id="PF03739">
    <property type="entry name" value="LptF_LptG"/>
    <property type="match status" value="1"/>
</dbReference>
<keyword evidence="2" id="KW-1003">Cell membrane</keyword>
<feature type="transmembrane region" description="Helical" evidence="6">
    <location>
        <begin position="260"/>
        <end position="283"/>
    </location>
</feature>
<dbReference type="Proteomes" id="UP000237472">
    <property type="component" value="Unassembled WGS sequence"/>
</dbReference>